<dbReference type="Proteomes" id="UP000292373">
    <property type="component" value="Unassembled WGS sequence"/>
</dbReference>
<dbReference type="EMBL" id="SDMQ01000004">
    <property type="protein sequence ID" value="TBT85933.1"/>
    <property type="molecule type" value="Genomic_DNA"/>
</dbReference>
<dbReference type="RefSeq" id="WP_131167582.1">
    <property type="nucleotide sequence ID" value="NZ_SDMQ01000004.1"/>
</dbReference>
<reference evidence="2 3" key="1">
    <citation type="submission" date="2019-01" db="EMBL/GenBank/DDBJ databases">
        <title>Lactibacter flavus gen. nov., sp. nov., a novel bacterium of the family Propionibacteriaceae isolated from raw milk and dairy products.</title>
        <authorList>
            <person name="Huptas C."/>
            <person name="Wenning M."/>
            <person name="Breitenwieser F."/>
            <person name="Doll E."/>
            <person name="Von Neubeck M."/>
            <person name="Busse H.-J."/>
            <person name="Scherer S."/>
        </authorList>
    </citation>
    <scope>NUCLEOTIDE SEQUENCE [LARGE SCALE GENOMIC DNA]</scope>
    <source>
        <strain evidence="2 3">KCTC 33808</strain>
    </source>
</reference>
<protein>
    <submittedName>
        <fullName evidence="2">Uncharacterized protein</fullName>
    </submittedName>
</protein>
<evidence type="ECO:0000313" key="3">
    <source>
        <dbReference type="Proteomes" id="UP000292373"/>
    </source>
</evidence>
<evidence type="ECO:0000313" key="2">
    <source>
        <dbReference type="EMBL" id="TBT85933.1"/>
    </source>
</evidence>
<keyword evidence="3" id="KW-1185">Reference proteome</keyword>
<proteinExistence type="predicted"/>
<evidence type="ECO:0000256" key="1">
    <source>
        <dbReference type="SAM" id="Phobius"/>
    </source>
</evidence>
<keyword evidence="1" id="KW-1133">Transmembrane helix</keyword>
<dbReference type="OrthoDB" id="3710795at2"/>
<sequence length="152" mass="15952">MAVQAADQFVIEARPPVRAFAVAAVLALVGAGVAVVPASGMWQALLIICGLVLIVGGIVLVVAALSATRRQRVLVELGEQGYRVDAPDGVRTGKWADVKRVTAAPGRITLHQGDDERVHLVAPGGQTPQLEAIAAGISKRLDDDRGYQVWEG</sequence>
<dbReference type="AlphaFoldDB" id="A0A4Q9KFK3"/>
<feature type="transmembrane region" description="Helical" evidence="1">
    <location>
        <begin position="20"/>
        <end position="38"/>
    </location>
</feature>
<comment type="caution">
    <text evidence="2">The sequence shown here is derived from an EMBL/GenBank/DDBJ whole genome shotgun (WGS) entry which is preliminary data.</text>
</comment>
<gene>
    <name evidence="2" type="ORF">ET989_05640</name>
</gene>
<organism evidence="2 3">
    <name type="scientific">Propioniciclava sinopodophylli</name>
    <dbReference type="NCBI Taxonomy" id="1837344"/>
    <lineage>
        <taxon>Bacteria</taxon>
        <taxon>Bacillati</taxon>
        <taxon>Actinomycetota</taxon>
        <taxon>Actinomycetes</taxon>
        <taxon>Propionibacteriales</taxon>
        <taxon>Propionibacteriaceae</taxon>
        <taxon>Propioniciclava</taxon>
    </lineage>
</organism>
<keyword evidence="1" id="KW-0812">Transmembrane</keyword>
<name>A0A4Q9KFK3_9ACTN</name>
<accession>A0A4Q9KFK3</accession>
<keyword evidence="1" id="KW-0472">Membrane</keyword>
<feature type="transmembrane region" description="Helical" evidence="1">
    <location>
        <begin position="44"/>
        <end position="65"/>
    </location>
</feature>